<dbReference type="RefSeq" id="WP_211863378.1">
    <property type="nucleotide sequence ID" value="NZ_JAAEDM010000055.1"/>
</dbReference>
<gene>
    <name evidence="1" type="ORF">GXW76_17435</name>
</gene>
<evidence type="ECO:0000313" key="1">
    <source>
        <dbReference type="EMBL" id="MBR0672964.1"/>
    </source>
</evidence>
<dbReference type="GO" id="GO:0044781">
    <property type="term" value="P:bacterial-type flagellum organization"/>
    <property type="evidence" value="ECO:0007669"/>
    <property type="project" value="InterPro"/>
</dbReference>
<dbReference type="EMBL" id="JAAEDM010000055">
    <property type="protein sequence ID" value="MBR0672964.1"/>
    <property type="molecule type" value="Genomic_DNA"/>
</dbReference>
<dbReference type="AlphaFoldDB" id="A0A9X9X0N5"/>
<protein>
    <recommendedName>
        <fullName evidence="3">Flagellar biosynthesis regulator FlaF</fullName>
    </recommendedName>
</protein>
<organism evidence="1 2">
    <name type="scientific">Neoroseomonas soli</name>
    <dbReference type="NCBI Taxonomy" id="1081025"/>
    <lineage>
        <taxon>Bacteria</taxon>
        <taxon>Pseudomonadati</taxon>
        <taxon>Pseudomonadota</taxon>
        <taxon>Alphaproteobacteria</taxon>
        <taxon>Acetobacterales</taxon>
        <taxon>Acetobacteraceae</taxon>
        <taxon>Neoroseomonas</taxon>
    </lineage>
</organism>
<dbReference type="Pfam" id="PF07309">
    <property type="entry name" value="FlaF"/>
    <property type="match status" value="1"/>
</dbReference>
<dbReference type="Proteomes" id="UP001138751">
    <property type="component" value="Unassembled WGS sequence"/>
</dbReference>
<comment type="caution">
    <text evidence="1">The sequence shown here is derived from an EMBL/GenBank/DDBJ whole genome shotgun (WGS) entry which is preliminary data.</text>
</comment>
<evidence type="ECO:0000313" key="2">
    <source>
        <dbReference type="Proteomes" id="UP001138751"/>
    </source>
</evidence>
<evidence type="ECO:0008006" key="3">
    <source>
        <dbReference type="Google" id="ProtNLM"/>
    </source>
</evidence>
<name>A0A9X9X0N5_9PROT</name>
<dbReference type="InterPro" id="IPR010845">
    <property type="entry name" value="FlaF"/>
</dbReference>
<reference evidence="1" key="2">
    <citation type="journal article" date="2021" name="Syst. Appl. Microbiol.">
        <title>Roseomonas hellenica sp. nov., isolated from roots of wild-growing Alkanna tinctoria.</title>
        <authorList>
            <person name="Rat A."/>
            <person name="Naranjo H.D."/>
            <person name="Lebbe L."/>
            <person name="Cnockaert M."/>
            <person name="Krigas N."/>
            <person name="Grigoriadou K."/>
            <person name="Maloupa E."/>
            <person name="Willems A."/>
        </authorList>
    </citation>
    <scope>NUCLEOTIDE SEQUENCE</scope>
    <source>
        <strain evidence="1">LMG 31231</strain>
    </source>
</reference>
<keyword evidence="2" id="KW-1185">Reference proteome</keyword>
<reference evidence="1" key="1">
    <citation type="submission" date="2020-01" db="EMBL/GenBank/DDBJ databases">
        <authorList>
            <person name="Rat A."/>
        </authorList>
    </citation>
    <scope>NUCLEOTIDE SEQUENCE</scope>
    <source>
        <strain evidence="1">LMG 31231</strain>
    </source>
</reference>
<accession>A0A9X9X0N5</accession>
<proteinExistence type="predicted"/>
<sequence length="114" mass="12076">MTLADIARAYGAARAARDPREQEADVFRRVTGGLRAAGGLDGPARVRAVADNRRLWLAVETALADPSNRLPATVRAGLISLGRAVQREMEQGEPDLAFLIEVNEQVAAGLGGRG</sequence>